<evidence type="ECO:0000256" key="1">
    <source>
        <dbReference type="ARBA" id="ARBA00004141"/>
    </source>
</evidence>
<sequence>MLQTLFFKFSAAPESVYIFSSVGLEPWGRIGTGVLELLASFLLLLNRQAFWGAILGIGLMIGAIFTHLLILGIEVMDDRGQLFYMALVALIGCIYTLYQTRSTLKVFIYTML</sequence>
<feature type="transmembrane region" description="Helical" evidence="5">
    <location>
        <begin position="50"/>
        <end position="70"/>
    </location>
</feature>
<protein>
    <submittedName>
        <fullName evidence="6">DoxX family protein</fullName>
    </submittedName>
</protein>
<feature type="transmembrane region" description="Helical" evidence="5">
    <location>
        <begin position="27"/>
        <end position="45"/>
    </location>
</feature>
<evidence type="ECO:0000256" key="3">
    <source>
        <dbReference type="ARBA" id="ARBA00022989"/>
    </source>
</evidence>
<name>A0ABT6Z5R3_9BACT</name>
<evidence type="ECO:0000313" key="7">
    <source>
        <dbReference type="Proteomes" id="UP001225761"/>
    </source>
</evidence>
<reference evidence="6 7" key="1">
    <citation type="submission" date="2023-05" db="EMBL/GenBank/DDBJ databases">
        <title>Novel species of genus Flectobacillus isolated from stream in China.</title>
        <authorList>
            <person name="Lu H."/>
        </authorList>
    </citation>
    <scope>NUCLEOTIDE SEQUENCE [LARGE SCALE GENOMIC DNA]</scope>
    <source>
        <strain evidence="6 7">LFS242W</strain>
    </source>
</reference>
<evidence type="ECO:0000256" key="5">
    <source>
        <dbReference type="SAM" id="Phobius"/>
    </source>
</evidence>
<evidence type="ECO:0000256" key="4">
    <source>
        <dbReference type="ARBA" id="ARBA00023136"/>
    </source>
</evidence>
<proteinExistence type="predicted"/>
<dbReference type="EMBL" id="JASHIE010000013">
    <property type="protein sequence ID" value="MDI9876464.1"/>
    <property type="molecule type" value="Genomic_DNA"/>
</dbReference>
<keyword evidence="4 5" id="KW-0472">Membrane</keyword>
<comment type="caution">
    <text evidence="6">The sequence shown here is derived from an EMBL/GenBank/DDBJ whole genome shotgun (WGS) entry which is preliminary data.</text>
</comment>
<dbReference type="InterPro" id="IPR032808">
    <property type="entry name" value="DoxX"/>
</dbReference>
<accession>A0ABT6Z5R3</accession>
<keyword evidence="2 5" id="KW-0812">Transmembrane</keyword>
<comment type="subcellular location">
    <subcellularLocation>
        <location evidence="1">Membrane</location>
        <topology evidence="1">Multi-pass membrane protein</topology>
    </subcellularLocation>
</comment>
<organism evidence="6 7">
    <name type="scientific">Flectobacillus rivi</name>
    <dbReference type="NCBI Taxonomy" id="2984209"/>
    <lineage>
        <taxon>Bacteria</taxon>
        <taxon>Pseudomonadati</taxon>
        <taxon>Bacteroidota</taxon>
        <taxon>Cytophagia</taxon>
        <taxon>Cytophagales</taxon>
        <taxon>Flectobacillaceae</taxon>
        <taxon>Flectobacillus</taxon>
    </lineage>
</organism>
<feature type="transmembrane region" description="Helical" evidence="5">
    <location>
        <begin position="82"/>
        <end position="98"/>
    </location>
</feature>
<evidence type="ECO:0000256" key="2">
    <source>
        <dbReference type="ARBA" id="ARBA00022692"/>
    </source>
</evidence>
<dbReference type="Pfam" id="PF13564">
    <property type="entry name" value="DoxX_2"/>
    <property type="match status" value="1"/>
</dbReference>
<evidence type="ECO:0000313" key="6">
    <source>
        <dbReference type="EMBL" id="MDI9876464.1"/>
    </source>
</evidence>
<dbReference type="Proteomes" id="UP001225761">
    <property type="component" value="Unassembled WGS sequence"/>
</dbReference>
<keyword evidence="7" id="KW-1185">Reference proteome</keyword>
<gene>
    <name evidence="6" type="ORF">QM481_18130</name>
</gene>
<keyword evidence="3 5" id="KW-1133">Transmembrane helix</keyword>